<dbReference type="Gene3D" id="3.30.420.10">
    <property type="entry name" value="Ribonuclease H-like superfamily/Ribonuclease H"/>
    <property type="match status" value="1"/>
</dbReference>
<feature type="region of interest" description="Disordered" evidence="1">
    <location>
        <begin position="285"/>
        <end position="309"/>
    </location>
</feature>
<dbReference type="EMBL" id="JAJSOF020000009">
    <property type="protein sequence ID" value="KAJ4445939.1"/>
    <property type="molecule type" value="Genomic_DNA"/>
</dbReference>
<evidence type="ECO:0000256" key="2">
    <source>
        <dbReference type="SAM" id="Phobius"/>
    </source>
</evidence>
<reference evidence="3 4" key="1">
    <citation type="journal article" date="2022" name="Allergy">
        <title>Genome assembly and annotation of Periplaneta americana reveal a comprehensive cockroach allergen profile.</title>
        <authorList>
            <person name="Wang L."/>
            <person name="Xiong Q."/>
            <person name="Saelim N."/>
            <person name="Wang L."/>
            <person name="Nong W."/>
            <person name="Wan A.T."/>
            <person name="Shi M."/>
            <person name="Liu X."/>
            <person name="Cao Q."/>
            <person name="Hui J.H.L."/>
            <person name="Sookrung N."/>
            <person name="Leung T.F."/>
            <person name="Tungtrongchitr A."/>
            <person name="Tsui S.K.W."/>
        </authorList>
    </citation>
    <scope>NUCLEOTIDE SEQUENCE [LARGE SCALE GENOMIC DNA]</scope>
    <source>
        <strain evidence="3">PWHHKU_190912</strain>
    </source>
</reference>
<evidence type="ECO:0000313" key="4">
    <source>
        <dbReference type="Proteomes" id="UP001148838"/>
    </source>
</evidence>
<accession>A0ABQ8TJ95</accession>
<dbReference type="Proteomes" id="UP001148838">
    <property type="component" value="Unassembled WGS sequence"/>
</dbReference>
<evidence type="ECO:0000256" key="1">
    <source>
        <dbReference type="SAM" id="MobiDB-lite"/>
    </source>
</evidence>
<sequence>MVTTVRQKLNEMIGVHCVGQGESKSWPPWSPDLTPLDFFLWGFVKQHFLQREPTSIDDLKPRITHVIQYIPPATLLSVTKECQDRVRHRLEVNEGHFEHLRYIRRNVTNKLETTRKRDVTRKLLCERFKEKESIMLRYVSMLFSLERTSILQEVLSESAQVRLAGIGAASIPKLPCGDRRLQLSRGLVMTRKNNPIRVSGMGPVYEAICSDPNLPEKDAEENVRSHAIVGPSDLCPRKIIPSQPRSDGPTIKDKLPNDSLQKLVNTTDAAERAMMTKWKWGGGTWREWSTQDGRRRPPCGTHTSGEGTREDHDSALFVVRVLRILMSNYSIAQCTSPVKSSSNGDGGSGDSGGVGSAVVAMVVVVVVPVMVVVVVVMVVVL</sequence>
<keyword evidence="2" id="KW-0812">Transmembrane</keyword>
<gene>
    <name evidence="3" type="ORF">ANN_12625</name>
</gene>
<dbReference type="InterPro" id="IPR036397">
    <property type="entry name" value="RNaseH_sf"/>
</dbReference>
<proteinExistence type="predicted"/>
<name>A0ABQ8TJ95_PERAM</name>
<feature type="transmembrane region" description="Helical" evidence="2">
    <location>
        <begin position="358"/>
        <end position="380"/>
    </location>
</feature>
<organism evidence="3 4">
    <name type="scientific">Periplaneta americana</name>
    <name type="common">American cockroach</name>
    <name type="synonym">Blatta americana</name>
    <dbReference type="NCBI Taxonomy" id="6978"/>
    <lineage>
        <taxon>Eukaryota</taxon>
        <taxon>Metazoa</taxon>
        <taxon>Ecdysozoa</taxon>
        <taxon>Arthropoda</taxon>
        <taxon>Hexapoda</taxon>
        <taxon>Insecta</taxon>
        <taxon>Pterygota</taxon>
        <taxon>Neoptera</taxon>
        <taxon>Polyneoptera</taxon>
        <taxon>Dictyoptera</taxon>
        <taxon>Blattodea</taxon>
        <taxon>Blattoidea</taxon>
        <taxon>Blattidae</taxon>
        <taxon>Blattinae</taxon>
        <taxon>Periplaneta</taxon>
    </lineage>
</organism>
<feature type="region of interest" description="Disordered" evidence="1">
    <location>
        <begin position="236"/>
        <end position="256"/>
    </location>
</feature>
<protein>
    <submittedName>
        <fullName evidence="3">Uncharacterized protein</fullName>
    </submittedName>
</protein>
<evidence type="ECO:0000313" key="3">
    <source>
        <dbReference type="EMBL" id="KAJ4445939.1"/>
    </source>
</evidence>
<keyword evidence="2" id="KW-1133">Transmembrane helix</keyword>
<dbReference type="PANTHER" id="PTHR47326:SF1">
    <property type="entry name" value="HTH PSQ-TYPE DOMAIN-CONTAINING PROTEIN"/>
    <property type="match status" value="1"/>
</dbReference>
<dbReference type="PANTHER" id="PTHR47326">
    <property type="entry name" value="TRANSPOSABLE ELEMENT TC3 TRANSPOSASE-LIKE PROTEIN"/>
    <property type="match status" value="1"/>
</dbReference>
<keyword evidence="4" id="KW-1185">Reference proteome</keyword>
<keyword evidence="2" id="KW-0472">Membrane</keyword>
<comment type="caution">
    <text evidence="3">The sequence shown here is derived from an EMBL/GenBank/DDBJ whole genome shotgun (WGS) entry which is preliminary data.</text>
</comment>